<evidence type="ECO:0000256" key="2">
    <source>
        <dbReference type="ARBA" id="ARBA00022801"/>
    </source>
</evidence>
<organism evidence="4 5">
    <name type="scientific">Maledivibacter halophilus</name>
    <dbReference type="NCBI Taxonomy" id="36842"/>
    <lineage>
        <taxon>Bacteria</taxon>
        <taxon>Bacillati</taxon>
        <taxon>Bacillota</taxon>
        <taxon>Clostridia</taxon>
        <taxon>Peptostreptococcales</taxon>
        <taxon>Caminicellaceae</taxon>
        <taxon>Maledivibacter</taxon>
    </lineage>
</organism>
<sequence>MSKFKIAICQMKVIDDKEKNLKTAERLIVEAACNGSDLVVLPEMFNCPYNNSFFPKYAEEYPGITTRLLSQLSEKYRIYIVGGSIPEKQKEKIYNTSYIFDRNGKLIDKHRKMHLFDIDVKDGIRFKESDALGYGNSVTVFQTEFCKIGVAICYDMRFPELMRLMALKGAKVLIVPAAFNMITGPAHWHSLARVRALDNQVYFIAASPSRKLDSPYVAYGHSLIVDPWGDIISQADEKEAIIYGKINLEKIEKIRNELPLLKHRRVDLYDIKETSID</sequence>
<dbReference type="PROSITE" id="PS01227">
    <property type="entry name" value="UPF0012"/>
    <property type="match status" value="1"/>
</dbReference>
<dbReference type="EMBL" id="FUZT01000004">
    <property type="protein sequence ID" value="SKC63424.1"/>
    <property type="molecule type" value="Genomic_DNA"/>
</dbReference>
<dbReference type="FunFam" id="3.60.110.10:FF:000002">
    <property type="entry name" value="Nitrilase family member 2"/>
    <property type="match status" value="1"/>
</dbReference>
<protein>
    <submittedName>
        <fullName evidence="4">Predicted amidohydrolase</fullName>
    </submittedName>
</protein>
<name>A0A1T5KI51_9FIRM</name>
<dbReference type="Pfam" id="PF00795">
    <property type="entry name" value="CN_hydrolase"/>
    <property type="match status" value="1"/>
</dbReference>
<dbReference type="GO" id="GO:0050152">
    <property type="term" value="F:omega-amidase activity"/>
    <property type="evidence" value="ECO:0007669"/>
    <property type="project" value="TreeGrafter"/>
</dbReference>
<dbReference type="GO" id="GO:0006107">
    <property type="term" value="P:oxaloacetate metabolic process"/>
    <property type="evidence" value="ECO:0007669"/>
    <property type="project" value="TreeGrafter"/>
</dbReference>
<proteinExistence type="inferred from homology"/>
<dbReference type="RefSeq" id="WP_079491049.1">
    <property type="nucleotide sequence ID" value="NZ_FUZT01000004.1"/>
</dbReference>
<dbReference type="GO" id="GO:0006541">
    <property type="term" value="P:glutamine metabolic process"/>
    <property type="evidence" value="ECO:0007669"/>
    <property type="project" value="TreeGrafter"/>
</dbReference>
<evidence type="ECO:0000313" key="4">
    <source>
        <dbReference type="EMBL" id="SKC63424.1"/>
    </source>
</evidence>
<dbReference type="InterPro" id="IPR003010">
    <property type="entry name" value="C-N_Hydrolase"/>
</dbReference>
<dbReference type="CDD" id="cd07572">
    <property type="entry name" value="nit"/>
    <property type="match status" value="1"/>
</dbReference>
<evidence type="ECO:0000259" key="3">
    <source>
        <dbReference type="PROSITE" id="PS50263"/>
    </source>
</evidence>
<dbReference type="InterPro" id="IPR045254">
    <property type="entry name" value="Nit1/2_C-N_Hydrolase"/>
</dbReference>
<dbReference type="PANTHER" id="PTHR23088:SF30">
    <property type="entry name" value="OMEGA-AMIDASE NIT2"/>
    <property type="match status" value="1"/>
</dbReference>
<dbReference type="PANTHER" id="PTHR23088">
    <property type="entry name" value="NITRILASE-RELATED"/>
    <property type="match status" value="1"/>
</dbReference>
<keyword evidence="2 4" id="KW-0378">Hydrolase</keyword>
<dbReference type="Proteomes" id="UP000190285">
    <property type="component" value="Unassembled WGS sequence"/>
</dbReference>
<dbReference type="STRING" id="36842.SAMN02194393_01839"/>
<evidence type="ECO:0000313" key="5">
    <source>
        <dbReference type="Proteomes" id="UP000190285"/>
    </source>
</evidence>
<feature type="domain" description="CN hydrolase" evidence="3">
    <location>
        <begin position="4"/>
        <end position="248"/>
    </location>
</feature>
<dbReference type="PROSITE" id="PS50263">
    <property type="entry name" value="CN_HYDROLASE"/>
    <property type="match status" value="1"/>
</dbReference>
<reference evidence="4 5" key="1">
    <citation type="submission" date="2017-02" db="EMBL/GenBank/DDBJ databases">
        <authorList>
            <person name="Peterson S.W."/>
        </authorList>
    </citation>
    <scope>NUCLEOTIDE SEQUENCE [LARGE SCALE GENOMIC DNA]</scope>
    <source>
        <strain evidence="4 5">M1</strain>
    </source>
</reference>
<keyword evidence="5" id="KW-1185">Reference proteome</keyword>
<dbReference type="AlphaFoldDB" id="A0A1T5KI51"/>
<comment type="similarity">
    <text evidence="1">Belongs to the carbon-nitrogen hydrolase superfamily. NIT1/NIT2 family.</text>
</comment>
<dbReference type="InterPro" id="IPR001110">
    <property type="entry name" value="UPF0012_CS"/>
</dbReference>
<dbReference type="Gene3D" id="3.60.110.10">
    <property type="entry name" value="Carbon-nitrogen hydrolase"/>
    <property type="match status" value="1"/>
</dbReference>
<dbReference type="OrthoDB" id="9811121at2"/>
<dbReference type="GO" id="GO:0006528">
    <property type="term" value="P:asparagine metabolic process"/>
    <property type="evidence" value="ECO:0007669"/>
    <property type="project" value="TreeGrafter"/>
</dbReference>
<evidence type="ECO:0000256" key="1">
    <source>
        <dbReference type="ARBA" id="ARBA00010613"/>
    </source>
</evidence>
<dbReference type="SUPFAM" id="SSF56317">
    <property type="entry name" value="Carbon-nitrogen hydrolase"/>
    <property type="match status" value="1"/>
</dbReference>
<dbReference type="InterPro" id="IPR036526">
    <property type="entry name" value="C-N_Hydrolase_sf"/>
</dbReference>
<accession>A0A1T5KI51</accession>
<gene>
    <name evidence="4" type="ORF">SAMN02194393_01839</name>
</gene>